<evidence type="ECO:0000313" key="3">
    <source>
        <dbReference type="RefSeq" id="XP_026191470.1"/>
    </source>
</evidence>
<dbReference type="Proteomes" id="UP000515125">
    <property type="component" value="Unplaced"/>
</dbReference>
<proteinExistence type="predicted"/>
<dbReference type="RefSeq" id="XP_026191470.1">
    <property type="nucleotide sequence ID" value="XM_026335685.1"/>
</dbReference>
<keyword evidence="2" id="KW-1185">Reference proteome</keyword>
<feature type="compositionally biased region" description="Low complexity" evidence="1">
    <location>
        <begin position="7"/>
        <end position="21"/>
    </location>
</feature>
<evidence type="ECO:0000313" key="2">
    <source>
        <dbReference type="Proteomes" id="UP000515125"/>
    </source>
</evidence>
<reference evidence="3" key="1">
    <citation type="submission" date="2025-08" db="UniProtKB">
        <authorList>
            <consortium name="RefSeq"/>
        </authorList>
    </citation>
    <scope>IDENTIFICATION</scope>
</reference>
<accession>A0A6P6RWE3</accession>
<evidence type="ECO:0000256" key="1">
    <source>
        <dbReference type="SAM" id="MobiDB-lite"/>
    </source>
</evidence>
<organism evidence="2 3">
    <name type="scientific">Cyclospora cayetanensis</name>
    <dbReference type="NCBI Taxonomy" id="88456"/>
    <lineage>
        <taxon>Eukaryota</taxon>
        <taxon>Sar</taxon>
        <taxon>Alveolata</taxon>
        <taxon>Apicomplexa</taxon>
        <taxon>Conoidasida</taxon>
        <taxon>Coccidia</taxon>
        <taxon>Eucoccidiorida</taxon>
        <taxon>Eimeriorina</taxon>
        <taxon>Eimeriidae</taxon>
        <taxon>Cyclospora</taxon>
    </lineage>
</organism>
<dbReference type="GeneID" id="113146914"/>
<gene>
    <name evidence="3" type="primary">LOC113146914</name>
</gene>
<feature type="compositionally biased region" description="Low complexity" evidence="1">
    <location>
        <begin position="147"/>
        <end position="156"/>
    </location>
</feature>
<protein>
    <submittedName>
        <fullName evidence="3">Predicted GPI-anchored protein 58</fullName>
    </submittedName>
</protein>
<sequence>MVKSRRAAVAAATGVAAETAAKNADAGSPPLSAAVKPAYIPLSTRRQQAAKKLPSEPRQEASLATGSTPQFHAADRTPRPDNPTPESREREWRQSCAQQPPEGSAAARDNVPVDARGRLRTVGRGGKELRAPLPRAPRSSKKPPPQTARTAPARRPYQARERAALAAALAAPAAVASSSAAAATDRQPAAAPGSASDTVPQRGPASA</sequence>
<feature type="region of interest" description="Disordered" evidence="1">
    <location>
        <begin position="1"/>
        <end position="207"/>
    </location>
</feature>
<feature type="compositionally biased region" description="Low complexity" evidence="1">
    <location>
        <begin position="164"/>
        <end position="191"/>
    </location>
</feature>
<name>A0A6P6RWE3_9EIME</name>
<dbReference type="AlphaFoldDB" id="A0A6P6RWE3"/>